<reference evidence="4" key="1">
    <citation type="submission" date="2017-02" db="EMBL/GenBank/DDBJ databases">
        <authorList>
            <person name="Varghese N."/>
            <person name="Submissions S."/>
        </authorList>
    </citation>
    <scope>NUCLEOTIDE SEQUENCE [LARGE SCALE GENOMIC DNA]</scope>
    <source>
        <strain evidence="4">DSM 22385</strain>
    </source>
</reference>
<accession>A0A1T5APJ7</accession>
<proteinExistence type="predicted"/>
<dbReference type="Gene3D" id="3.60.21.10">
    <property type="match status" value="1"/>
</dbReference>
<dbReference type="InterPro" id="IPR051918">
    <property type="entry name" value="STPP_CPPED1"/>
</dbReference>
<dbReference type="STRING" id="572036.SAMN05661099_0914"/>
<dbReference type="SUPFAM" id="SSF56300">
    <property type="entry name" value="Metallo-dependent phosphatases"/>
    <property type="match status" value="1"/>
</dbReference>
<sequence>MLKTIHKSLLITAFTLLAASCASIKYTEKFTFFQMADTQFGFFNENKEFSRETRNFEKAIAETNRLKPAFIIVCGDLVNKPGDLAQINEYKRIAATLDPAIKIYNVSGNHDVENIPTPASVRFYQEHFGPDRYTFRSGNIFGIVLNSSLIKDPSKAPAEATEQEAWVRTALEDGKNSGSRNIMIFMHHPFFLNSADEPNEYFNIDIERRKMYLELFEKYKVRQIFAGHYHRNAGGRAGNIEMITTGPVGRPLGSDSSGFRIVDVNGTAVTHKYYPLDAMPTRLNLK</sequence>
<protein>
    <submittedName>
        <fullName evidence="3">Calcineurin-like phosphoesterase superfamily domain-containing protein</fullName>
    </submittedName>
</protein>
<dbReference type="Proteomes" id="UP000189981">
    <property type="component" value="Unassembled WGS sequence"/>
</dbReference>
<gene>
    <name evidence="3" type="ORF">SAMN05661099_0914</name>
</gene>
<evidence type="ECO:0000313" key="3">
    <source>
        <dbReference type="EMBL" id="SKB36747.1"/>
    </source>
</evidence>
<dbReference type="AlphaFoldDB" id="A0A1T5APJ7"/>
<feature type="chain" id="PRO_5013386911" evidence="1">
    <location>
        <begin position="19"/>
        <end position="286"/>
    </location>
</feature>
<dbReference type="PANTHER" id="PTHR43143:SF1">
    <property type="entry name" value="SERINE_THREONINE-PROTEIN PHOSPHATASE CPPED1"/>
    <property type="match status" value="1"/>
</dbReference>
<dbReference type="RefSeq" id="WP_079701449.1">
    <property type="nucleotide sequence ID" value="NZ_FUYR01000001.1"/>
</dbReference>
<evidence type="ECO:0000313" key="4">
    <source>
        <dbReference type="Proteomes" id="UP000189981"/>
    </source>
</evidence>
<dbReference type="PANTHER" id="PTHR43143">
    <property type="entry name" value="METALLOPHOSPHOESTERASE, CALCINEURIN SUPERFAMILY"/>
    <property type="match status" value="1"/>
</dbReference>
<dbReference type="Pfam" id="PF00149">
    <property type="entry name" value="Metallophos"/>
    <property type="match status" value="1"/>
</dbReference>
<dbReference type="InterPro" id="IPR004843">
    <property type="entry name" value="Calcineurin-like_PHP"/>
</dbReference>
<feature type="signal peptide" evidence="1">
    <location>
        <begin position="1"/>
        <end position="18"/>
    </location>
</feature>
<dbReference type="PROSITE" id="PS51257">
    <property type="entry name" value="PROKAR_LIPOPROTEIN"/>
    <property type="match status" value="1"/>
</dbReference>
<dbReference type="InterPro" id="IPR029052">
    <property type="entry name" value="Metallo-depent_PP-like"/>
</dbReference>
<evidence type="ECO:0000256" key="1">
    <source>
        <dbReference type="SAM" id="SignalP"/>
    </source>
</evidence>
<keyword evidence="1" id="KW-0732">Signal</keyword>
<name>A0A1T5APJ7_9SPHI</name>
<evidence type="ECO:0000259" key="2">
    <source>
        <dbReference type="Pfam" id="PF00149"/>
    </source>
</evidence>
<keyword evidence="4" id="KW-1185">Reference proteome</keyword>
<feature type="domain" description="Calcineurin-like phosphoesterase" evidence="2">
    <location>
        <begin position="32"/>
        <end position="231"/>
    </location>
</feature>
<dbReference type="GO" id="GO:0016787">
    <property type="term" value="F:hydrolase activity"/>
    <property type="evidence" value="ECO:0007669"/>
    <property type="project" value="InterPro"/>
</dbReference>
<dbReference type="EMBL" id="FUYR01000001">
    <property type="protein sequence ID" value="SKB36747.1"/>
    <property type="molecule type" value="Genomic_DNA"/>
</dbReference>
<organism evidence="3 4">
    <name type="scientific">Daejeonella lutea</name>
    <dbReference type="NCBI Taxonomy" id="572036"/>
    <lineage>
        <taxon>Bacteria</taxon>
        <taxon>Pseudomonadati</taxon>
        <taxon>Bacteroidota</taxon>
        <taxon>Sphingobacteriia</taxon>
        <taxon>Sphingobacteriales</taxon>
        <taxon>Sphingobacteriaceae</taxon>
        <taxon>Daejeonella</taxon>
    </lineage>
</organism>
<dbReference type="OrthoDB" id="9816081at2"/>